<proteinExistence type="predicted"/>
<dbReference type="AlphaFoldDB" id="A0A448X026"/>
<evidence type="ECO:0000313" key="1">
    <source>
        <dbReference type="EMBL" id="VEL24589.1"/>
    </source>
</evidence>
<keyword evidence="2" id="KW-1185">Reference proteome</keyword>
<gene>
    <name evidence="1" type="ORF">PXEA_LOCUS18029</name>
</gene>
<sequence length="124" mass="13977">MLSDKNKCSSTGIPLALAEDLNSRYDKLMLREPGCQAALRMARARQHFLEVYSAKGGDGSEGSEGCESRTKSAFGVEQLLEHWHELAHGKRVEEESKTSVEAEYAEFQVRNLYFCLELANYNIE</sequence>
<dbReference type="EMBL" id="CAAALY010068543">
    <property type="protein sequence ID" value="VEL24589.1"/>
    <property type="molecule type" value="Genomic_DNA"/>
</dbReference>
<organism evidence="1 2">
    <name type="scientific">Protopolystoma xenopodis</name>
    <dbReference type="NCBI Taxonomy" id="117903"/>
    <lineage>
        <taxon>Eukaryota</taxon>
        <taxon>Metazoa</taxon>
        <taxon>Spiralia</taxon>
        <taxon>Lophotrochozoa</taxon>
        <taxon>Platyhelminthes</taxon>
        <taxon>Monogenea</taxon>
        <taxon>Polyopisthocotylea</taxon>
        <taxon>Polystomatidea</taxon>
        <taxon>Polystomatidae</taxon>
        <taxon>Protopolystoma</taxon>
    </lineage>
</organism>
<protein>
    <submittedName>
        <fullName evidence="1">Uncharacterized protein</fullName>
    </submittedName>
</protein>
<comment type="caution">
    <text evidence="1">The sequence shown here is derived from an EMBL/GenBank/DDBJ whole genome shotgun (WGS) entry which is preliminary data.</text>
</comment>
<reference evidence="1" key="1">
    <citation type="submission" date="2018-11" db="EMBL/GenBank/DDBJ databases">
        <authorList>
            <consortium name="Pathogen Informatics"/>
        </authorList>
    </citation>
    <scope>NUCLEOTIDE SEQUENCE</scope>
</reference>
<evidence type="ECO:0000313" key="2">
    <source>
        <dbReference type="Proteomes" id="UP000784294"/>
    </source>
</evidence>
<name>A0A448X026_9PLAT</name>
<accession>A0A448X026</accession>
<dbReference type="Proteomes" id="UP000784294">
    <property type="component" value="Unassembled WGS sequence"/>
</dbReference>